<evidence type="ECO:0000256" key="1">
    <source>
        <dbReference type="ARBA" id="ARBA00004163"/>
    </source>
</evidence>
<organism evidence="14 15">
    <name type="scientific">Galdieria yellowstonensis</name>
    <dbReference type="NCBI Taxonomy" id="3028027"/>
    <lineage>
        <taxon>Eukaryota</taxon>
        <taxon>Rhodophyta</taxon>
        <taxon>Bangiophyceae</taxon>
        <taxon>Galdieriales</taxon>
        <taxon>Galdieriaceae</taxon>
        <taxon>Galdieria</taxon>
    </lineage>
</organism>
<dbReference type="GO" id="GO:0005789">
    <property type="term" value="C:endoplasmic reticulum membrane"/>
    <property type="evidence" value="ECO:0007669"/>
    <property type="project" value="UniProtKB-SubCell"/>
</dbReference>
<feature type="compositionally biased region" description="Basic and acidic residues" evidence="11">
    <location>
        <begin position="384"/>
        <end position="399"/>
    </location>
</feature>
<dbReference type="Proteomes" id="UP001300502">
    <property type="component" value="Unassembled WGS sequence"/>
</dbReference>
<feature type="coiled-coil region" evidence="10">
    <location>
        <begin position="10"/>
        <end position="81"/>
    </location>
</feature>
<keyword evidence="2" id="KW-0813">Transport</keyword>
<comment type="caution">
    <text evidence="14">The sequence shown here is derived from an EMBL/GenBank/DDBJ whole genome shotgun (WGS) entry which is preliminary data.</text>
</comment>
<dbReference type="AlphaFoldDB" id="A0AAV9IEU2"/>
<keyword evidence="6 12" id="KW-1133">Transmembrane helix</keyword>
<feature type="compositionally biased region" description="Acidic residues" evidence="11">
    <location>
        <begin position="426"/>
        <end position="460"/>
    </location>
</feature>
<gene>
    <name evidence="14" type="ORF">GAYE_SCF17G3772</name>
</gene>
<keyword evidence="8 12" id="KW-0472">Membrane</keyword>
<evidence type="ECO:0000259" key="13">
    <source>
        <dbReference type="Pfam" id="PF03908"/>
    </source>
</evidence>
<evidence type="ECO:0000256" key="9">
    <source>
        <dbReference type="ARBA" id="ARBA00037934"/>
    </source>
</evidence>
<keyword evidence="7 10" id="KW-0175">Coiled coil</keyword>
<dbReference type="PANTHER" id="PTHR12825:SF0">
    <property type="entry name" value="VESICLE TRANSPORT PROTEIN SEC20"/>
    <property type="match status" value="1"/>
</dbReference>
<evidence type="ECO:0000256" key="4">
    <source>
        <dbReference type="ARBA" id="ARBA00022824"/>
    </source>
</evidence>
<comment type="subcellular location">
    <subcellularLocation>
        <location evidence="1">Endoplasmic reticulum membrane</location>
        <topology evidence="1">Single-pass type IV membrane protein</topology>
    </subcellularLocation>
</comment>
<evidence type="ECO:0000256" key="5">
    <source>
        <dbReference type="ARBA" id="ARBA00022892"/>
    </source>
</evidence>
<dbReference type="EMBL" id="JANCYU010000034">
    <property type="protein sequence ID" value="KAK4525863.1"/>
    <property type="molecule type" value="Genomic_DNA"/>
</dbReference>
<proteinExistence type="inferred from homology"/>
<evidence type="ECO:0000256" key="8">
    <source>
        <dbReference type="ARBA" id="ARBA00023136"/>
    </source>
</evidence>
<evidence type="ECO:0000256" key="12">
    <source>
        <dbReference type="SAM" id="Phobius"/>
    </source>
</evidence>
<dbReference type="GO" id="GO:0006890">
    <property type="term" value="P:retrograde vesicle-mediated transport, Golgi to endoplasmic reticulum"/>
    <property type="evidence" value="ECO:0007669"/>
    <property type="project" value="InterPro"/>
</dbReference>
<evidence type="ECO:0000256" key="10">
    <source>
        <dbReference type="SAM" id="Coils"/>
    </source>
</evidence>
<keyword evidence="15" id="KW-1185">Reference proteome</keyword>
<dbReference type="Pfam" id="PF03908">
    <property type="entry name" value="Sec20"/>
    <property type="match status" value="1"/>
</dbReference>
<sequence>MHSGTSTRSVAVLVDQIHKLETQCQQLQEKLQNLDDIKDENQIEQLFQQDKLTLQQFAQQVDRLELAVAEEEEDVERRKGQQVIQSSKQVLEQLQKQHRLQLLRWKQWKEQHQRQILLEQQRLRRRKPFHTSQEELSDHLNTKIYSSLQNTKQILTSQVAVTNSNLDRIRKDDELLEATQSRHQNYAEHIQEGTQQLRRMKKRSRQSHWKLILSFVVFLLVCVFIVYQRVERSSWLVVGVARGTRVAKSTLIFTLHGLYVGMQYLYNLVVYCMSCIGKWTLYLWRRWKDKPQHSTLDAVTGNTTVTLATQATESISHWRMEPINEEVPLMDKKDEIESSWSEDIVIDTTQDEVSNDEALSRESDEDAAIEQQDLFVDNEEELERQDLDNEEEIQRHDTLLDNEEEREQQDTLVDNEEEIQRHDTLVDNEEELEQQDLDNEEEIEQQDVDKEEEIEQQDVENEQHVNYWSTESVDSYQDSSWVTQDIIVDPV</sequence>
<protein>
    <recommendedName>
        <fullName evidence="13">Sec20 C-terminal domain-containing protein</fullName>
    </recommendedName>
</protein>
<dbReference type="PANTHER" id="PTHR12825">
    <property type="entry name" value="BNIP1-RELATED"/>
    <property type="match status" value="1"/>
</dbReference>
<name>A0AAV9IEU2_9RHOD</name>
<feature type="compositionally biased region" description="Acidic residues" evidence="11">
    <location>
        <begin position="400"/>
        <end position="417"/>
    </location>
</feature>
<dbReference type="InterPro" id="IPR056173">
    <property type="entry name" value="Sec20_C"/>
</dbReference>
<evidence type="ECO:0000256" key="6">
    <source>
        <dbReference type="ARBA" id="ARBA00022989"/>
    </source>
</evidence>
<dbReference type="InterPro" id="IPR005606">
    <property type="entry name" value="Sec20"/>
</dbReference>
<evidence type="ECO:0000256" key="7">
    <source>
        <dbReference type="ARBA" id="ARBA00023054"/>
    </source>
</evidence>
<dbReference type="GO" id="GO:0005484">
    <property type="term" value="F:SNAP receptor activity"/>
    <property type="evidence" value="ECO:0007669"/>
    <property type="project" value="InterPro"/>
</dbReference>
<accession>A0AAV9IEU2</accession>
<feature type="region of interest" description="Disordered" evidence="11">
    <location>
        <begin position="342"/>
        <end position="367"/>
    </location>
</feature>
<evidence type="ECO:0000256" key="2">
    <source>
        <dbReference type="ARBA" id="ARBA00022448"/>
    </source>
</evidence>
<keyword evidence="3 12" id="KW-0812">Transmembrane</keyword>
<feature type="transmembrane region" description="Helical" evidence="12">
    <location>
        <begin position="208"/>
        <end position="227"/>
    </location>
</feature>
<evidence type="ECO:0000256" key="3">
    <source>
        <dbReference type="ARBA" id="ARBA00022692"/>
    </source>
</evidence>
<evidence type="ECO:0000256" key="11">
    <source>
        <dbReference type="SAM" id="MobiDB-lite"/>
    </source>
</evidence>
<comment type="similarity">
    <text evidence="9">Belongs to the SEC20 family.</text>
</comment>
<feature type="region of interest" description="Disordered" evidence="11">
    <location>
        <begin position="382"/>
        <end position="465"/>
    </location>
</feature>
<feature type="domain" description="Sec20 C-terminal" evidence="13">
    <location>
        <begin position="143"/>
        <end position="230"/>
    </location>
</feature>
<keyword evidence="4" id="KW-0256">Endoplasmic reticulum</keyword>
<keyword evidence="5" id="KW-0931">ER-Golgi transport</keyword>
<dbReference type="GO" id="GO:0031201">
    <property type="term" value="C:SNARE complex"/>
    <property type="evidence" value="ECO:0007669"/>
    <property type="project" value="TreeGrafter"/>
</dbReference>
<evidence type="ECO:0000313" key="14">
    <source>
        <dbReference type="EMBL" id="KAK4525863.1"/>
    </source>
</evidence>
<evidence type="ECO:0000313" key="15">
    <source>
        <dbReference type="Proteomes" id="UP001300502"/>
    </source>
</evidence>
<reference evidence="14 15" key="1">
    <citation type="submission" date="2022-07" db="EMBL/GenBank/DDBJ databases">
        <title>Genome-wide signatures of adaptation to extreme environments.</title>
        <authorList>
            <person name="Cho C.H."/>
            <person name="Yoon H.S."/>
        </authorList>
    </citation>
    <scope>NUCLEOTIDE SEQUENCE [LARGE SCALE GENOMIC DNA]</scope>
    <source>
        <strain evidence="14 15">108.79 E11</strain>
    </source>
</reference>